<gene>
    <name evidence="5" type="ORF">EV643_103216</name>
</gene>
<dbReference type="PANTHER" id="PTHR34580">
    <property type="match status" value="1"/>
</dbReference>
<dbReference type="InterPro" id="IPR026881">
    <property type="entry name" value="WYL_dom"/>
</dbReference>
<organism evidence="5 6">
    <name type="scientific">Kribbella caucasensis</name>
    <dbReference type="NCBI Taxonomy" id="2512215"/>
    <lineage>
        <taxon>Bacteria</taxon>
        <taxon>Bacillati</taxon>
        <taxon>Actinomycetota</taxon>
        <taxon>Actinomycetes</taxon>
        <taxon>Propionibacteriales</taxon>
        <taxon>Kribbellaceae</taxon>
        <taxon>Kribbella</taxon>
    </lineage>
</organism>
<name>A0A4R6KPG1_9ACTN</name>
<dbReference type="InterPro" id="IPR036390">
    <property type="entry name" value="WH_DNA-bd_sf"/>
</dbReference>
<evidence type="ECO:0000256" key="3">
    <source>
        <dbReference type="ARBA" id="ARBA00023163"/>
    </source>
</evidence>
<dbReference type="EMBL" id="SNWQ01000003">
    <property type="protein sequence ID" value="TDO51479.1"/>
    <property type="molecule type" value="Genomic_DNA"/>
</dbReference>
<dbReference type="PIRSF" id="PIRSF016838">
    <property type="entry name" value="PafC"/>
    <property type="match status" value="1"/>
</dbReference>
<evidence type="ECO:0000256" key="2">
    <source>
        <dbReference type="ARBA" id="ARBA00023125"/>
    </source>
</evidence>
<dbReference type="Pfam" id="PF13280">
    <property type="entry name" value="WYL"/>
    <property type="match status" value="1"/>
</dbReference>
<evidence type="ECO:0000313" key="5">
    <source>
        <dbReference type="EMBL" id="TDO51479.1"/>
    </source>
</evidence>
<dbReference type="InterPro" id="IPR057727">
    <property type="entry name" value="WCX_dom"/>
</dbReference>
<comment type="caution">
    <text evidence="5">The sequence shown here is derived from an EMBL/GenBank/DDBJ whole genome shotgun (WGS) entry which is preliminary data.</text>
</comment>
<dbReference type="InterPro" id="IPR018356">
    <property type="entry name" value="Tscrpt_reg_HTH_DeoR_CS"/>
</dbReference>
<evidence type="ECO:0000259" key="4">
    <source>
        <dbReference type="PROSITE" id="PS51000"/>
    </source>
</evidence>
<keyword evidence="2 5" id="KW-0238">DNA-binding</keyword>
<evidence type="ECO:0000313" key="6">
    <source>
        <dbReference type="Proteomes" id="UP000295388"/>
    </source>
</evidence>
<dbReference type="RefSeq" id="WP_238165447.1">
    <property type="nucleotide sequence ID" value="NZ_SNWQ01000003.1"/>
</dbReference>
<dbReference type="PROSITE" id="PS00894">
    <property type="entry name" value="HTH_DEOR_1"/>
    <property type="match status" value="1"/>
</dbReference>
<accession>A0A4R6KPG1</accession>
<evidence type="ECO:0000256" key="1">
    <source>
        <dbReference type="ARBA" id="ARBA00023015"/>
    </source>
</evidence>
<dbReference type="InterPro" id="IPR028349">
    <property type="entry name" value="PafC-like"/>
</dbReference>
<dbReference type="SUPFAM" id="SSF46785">
    <property type="entry name" value="Winged helix' DNA-binding domain"/>
    <property type="match status" value="1"/>
</dbReference>
<dbReference type="InterPro" id="IPR051534">
    <property type="entry name" value="CBASS_pafABC_assoc_protein"/>
</dbReference>
<keyword evidence="3" id="KW-0804">Transcription</keyword>
<dbReference type="Pfam" id="PF08279">
    <property type="entry name" value="HTH_11"/>
    <property type="match status" value="1"/>
</dbReference>
<protein>
    <submittedName>
        <fullName evidence="5">Putative DNA-binding transcriptional regulator YafY</fullName>
    </submittedName>
</protein>
<dbReference type="InterPro" id="IPR013196">
    <property type="entry name" value="HTH_11"/>
</dbReference>
<dbReference type="PROSITE" id="PS52050">
    <property type="entry name" value="WYL"/>
    <property type="match status" value="1"/>
</dbReference>
<keyword evidence="6" id="KW-1185">Reference proteome</keyword>
<feature type="domain" description="HTH deoR-type" evidence="4">
    <location>
        <begin position="3"/>
        <end position="69"/>
    </location>
</feature>
<dbReference type="AlphaFoldDB" id="A0A4R6KPG1"/>
<dbReference type="PANTHER" id="PTHR34580:SF3">
    <property type="entry name" value="PROTEIN PAFB"/>
    <property type="match status" value="1"/>
</dbReference>
<dbReference type="GO" id="GO:0003677">
    <property type="term" value="F:DNA binding"/>
    <property type="evidence" value="ECO:0007669"/>
    <property type="project" value="UniProtKB-KW"/>
</dbReference>
<reference evidence="5 6" key="1">
    <citation type="submission" date="2019-03" db="EMBL/GenBank/DDBJ databases">
        <title>Genomic Encyclopedia of Type Strains, Phase III (KMG-III): the genomes of soil and plant-associated and newly described type strains.</title>
        <authorList>
            <person name="Whitman W."/>
        </authorList>
    </citation>
    <scope>NUCLEOTIDE SEQUENCE [LARGE SCALE GENOMIC DNA]</scope>
    <source>
        <strain evidence="5 6">VKM Ac-2527</strain>
    </source>
</reference>
<proteinExistence type="predicted"/>
<sequence length="319" mass="35026">MDTAARLLRLLSLLQSRPHWDGAELASRLEVTPRTVRRDVTRLRSLGYPVDADAGHGGGYHLGHGGRLPPLLLDDEEAVAIAVGLRVATATTVSGVEEAAVAALGKLHQVLPVRLREQVTAIAGSTIHLPRGDLPSIDSEVLVALAAGCRRTEGIRFGYRDHAGRESERSVEPFHIVHTGRRWYLVARDRDRDAWRTFRVDRIVEPRLTGHRYRFDDPPDPVALVAEGTGIAPYEIEARVLVHANAEVVAKVFPPGDGVLEPVDAASCLLRFGAGELAPLVEHVARIPWEFEVLAPDELREALRELGERLTRATARTET</sequence>
<dbReference type="Pfam" id="PF25583">
    <property type="entry name" value="WCX"/>
    <property type="match status" value="1"/>
</dbReference>
<dbReference type="Gene3D" id="1.10.10.10">
    <property type="entry name" value="Winged helix-like DNA-binding domain superfamily/Winged helix DNA-binding domain"/>
    <property type="match status" value="1"/>
</dbReference>
<dbReference type="GO" id="GO:0003700">
    <property type="term" value="F:DNA-binding transcription factor activity"/>
    <property type="evidence" value="ECO:0007669"/>
    <property type="project" value="InterPro"/>
</dbReference>
<dbReference type="InterPro" id="IPR036388">
    <property type="entry name" value="WH-like_DNA-bd_sf"/>
</dbReference>
<keyword evidence="1" id="KW-0805">Transcription regulation</keyword>
<dbReference type="InterPro" id="IPR001034">
    <property type="entry name" value="DeoR_HTH"/>
</dbReference>
<dbReference type="Proteomes" id="UP000295388">
    <property type="component" value="Unassembled WGS sequence"/>
</dbReference>
<dbReference type="PROSITE" id="PS51000">
    <property type="entry name" value="HTH_DEOR_2"/>
    <property type="match status" value="1"/>
</dbReference>